<proteinExistence type="predicted"/>
<organism evidence="6 7">
    <name type="scientific">Chionoecetes opilio</name>
    <name type="common">Atlantic snow crab</name>
    <name type="synonym">Cancer opilio</name>
    <dbReference type="NCBI Taxonomy" id="41210"/>
    <lineage>
        <taxon>Eukaryota</taxon>
        <taxon>Metazoa</taxon>
        <taxon>Ecdysozoa</taxon>
        <taxon>Arthropoda</taxon>
        <taxon>Crustacea</taxon>
        <taxon>Multicrustacea</taxon>
        <taxon>Malacostraca</taxon>
        <taxon>Eumalacostraca</taxon>
        <taxon>Eucarida</taxon>
        <taxon>Decapoda</taxon>
        <taxon>Pleocyemata</taxon>
        <taxon>Brachyura</taxon>
        <taxon>Eubrachyura</taxon>
        <taxon>Majoidea</taxon>
        <taxon>Majidae</taxon>
        <taxon>Chionoecetes</taxon>
    </lineage>
</organism>
<dbReference type="Gene3D" id="3.40.50.10240">
    <property type="entry name" value="Thiamin pyrophosphokinase, catalytic domain"/>
    <property type="match status" value="1"/>
</dbReference>
<evidence type="ECO:0000313" key="7">
    <source>
        <dbReference type="Proteomes" id="UP000770661"/>
    </source>
</evidence>
<dbReference type="InterPro" id="IPR006282">
    <property type="entry name" value="Thi_PPkinase"/>
</dbReference>
<dbReference type="Gene3D" id="2.60.120.320">
    <property type="entry name" value="Thiamin pyrophosphokinase, thiamin-binding domain"/>
    <property type="match status" value="1"/>
</dbReference>
<dbReference type="InterPro" id="IPR036759">
    <property type="entry name" value="TPK_catalytic_sf"/>
</dbReference>
<reference evidence="6" key="1">
    <citation type="submission" date="2020-07" db="EMBL/GenBank/DDBJ databases">
        <title>The High-quality genome of the commercially important snow crab, Chionoecetes opilio.</title>
        <authorList>
            <person name="Jeong J.-H."/>
            <person name="Ryu S."/>
        </authorList>
    </citation>
    <scope>NUCLEOTIDE SEQUENCE</scope>
    <source>
        <strain evidence="6">MADBK_172401_WGS</strain>
        <tissue evidence="6">Digestive gland</tissue>
    </source>
</reference>
<comment type="caution">
    <text evidence="6">The sequence shown here is derived from an EMBL/GenBank/DDBJ whole genome shotgun (WGS) entry which is preliminary data.</text>
</comment>
<dbReference type="SUPFAM" id="SSF63862">
    <property type="entry name" value="Thiamin pyrophosphokinase, substrate-binding domain"/>
    <property type="match status" value="1"/>
</dbReference>
<dbReference type="GO" id="GO:0006772">
    <property type="term" value="P:thiamine metabolic process"/>
    <property type="evidence" value="ECO:0007669"/>
    <property type="project" value="InterPro"/>
</dbReference>
<gene>
    <name evidence="6" type="primary">TPK1</name>
    <name evidence="6" type="ORF">GWK47_003485</name>
</gene>
<dbReference type="Pfam" id="PF04263">
    <property type="entry name" value="TPK_catalytic"/>
    <property type="match status" value="1"/>
</dbReference>
<dbReference type="GO" id="GO:0004788">
    <property type="term" value="F:thiamine diphosphokinase activity"/>
    <property type="evidence" value="ECO:0007669"/>
    <property type="project" value="InterPro"/>
</dbReference>
<dbReference type="InterPro" id="IPR007373">
    <property type="entry name" value="Thiamin_PyroPKinase_B1-bd"/>
</dbReference>
<dbReference type="SMART" id="SM00983">
    <property type="entry name" value="TPK_B1_binding"/>
    <property type="match status" value="1"/>
</dbReference>
<sequence length="302" mass="32919">MENGKEEKGEVYWDPRKYYSPPPGLPYAVVLLNKGVSEANLKEVSQWWRNAKVRLCVDGATNTFHRLMQQQQVEQEQVDSSTSASIVTSNGCHGPCPLPDVISGDFDSVWPDLLKLYAAKGVRIVPTPDQDETDFTKALRVLVSLLKEQQTGVSHILVMAGSNNNRFDHVLAIVATLYKACEMATTPVVVVWGGSLFWVLQPGQHRIQVPPELCREPSASWCGLVPVGQPATATTTGLKWNLDHQTLAFGALVSTSNTFHLPPGGGEATVTTSGPLLWTMGWPVVHGPSKAECSHNGSQEHT</sequence>
<name>A0A8J4YK45_CHIOP</name>
<protein>
    <submittedName>
        <fullName evidence="6">Thiamine pyrophosphokinase 1</fullName>
    </submittedName>
</protein>
<evidence type="ECO:0000256" key="1">
    <source>
        <dbReference type="ARBA" id="ARBA00022679"/>
    </source>
</evidence>
<accession>A0A8J4YK45</accession>
<dbReference type="OrthoDB" id="25149at2759"/>
<dbReference type="GO" id="GO:0016301">
    <property type="term" value="F:kinase activity"/>
    <property type="evidence" value="ECO:0007669"/>
    <property type="project" value="UniProtKB-KW"/>
</dbReference>
<keyword evidence="3" id="KW-0418">Kinase</keyword>
<dbReference type="SUPFAM" id="SSF63999">
    <property type="entry name" value="Thiamin pyrophosphokinase, catalytic domain"/>
    <property type="match status" value="1"/>
</dbReference>
<dbReference type="Proteomes" id="UP000770661">
    <property type="component" value="Unassembled WGS sequence"/>
</dbReference>
<dbReference type="GO" id="GO:0009229">
    <property type="term" value="P:thiamine diphosphate biosynthetic process"/>
    <property type="evidence" value="ECO:0007669"/>
    <property type="project" value="InterPro"/>
</dbReference>
<dbReference type="Pfam" id="PF04265">
    <property type="entry name" value="TPK_B1_binding"/>
    <property type="match status" value="1"/>
</dbReference>
<evidence type="ECO:0000256" key="3">
    <source>
        <dbReference type="ARBA" id="ARBA00022777"/>
    </source>
</evidence>
<dbReference type="FunFam" id="3.40.50.10240:FF:000006">
    <property type="entry name" value="Thiamin pyrophosphokinase 1"/>
    <property type="match status" value="1"/>
</dbReference>
<keyword evidence="7" id="KW-1185">Reference proteome</keyword>
<dbReference type="CDD" id="cd07995">
    <property type="entry name" value="TPK"/>
    <property type="match status" value="1"/>
</dbReference>
<keyword evidence="4" id="KW-0067">ATP-binding</keyword>
<dbReference type="FunFam" id="2.60.120.320:FF:000001">
    <property type="entry name" value="Thiamine pyrophosphokinase"/>
    <property type="match status" value="1"/>
</dbReference>
<keyword evidence="1" id="KW-0808">Transferase</keyword>
<dbReference type="GO" id="GO:0005524">
    <property type="term" value="F:ATP binding"/>
    <property type="evidence" value="ECO:0007669"/>
    <property type="project" value="UniProtKB-KW"/>
</dbReference>
<evidence type="ECO:0000313" key="6">
    <source>
        <dbReference type="EMBL" id="KAG0729432.1"/>
    </source>
</evidence>
<feature type="domain" description="Thiamin pyrophosphokinase thiamin-binding" evidence="5">
    <location>
        <begin position="203"/>
        <end position="276"/>
    </location>
</feature>
<dbReference type="NCBIfam" id="TIGR01378">
    <property type="entry name" value="thi_PPkinase"/>
    <property type="match status" value="1"/>
</dbReference>
<dbReference type="PANTHER" id="PTHR13622">
    <property type="entry name" value="THIAMIN PYROPHOSPHOKINASE"/>
    <property type="match status" value="1"/>
</dbReference>
<dbReference type="InterPro" id="IPR036371">
    <property type="entry name" value="TPK_B1-bd_sf"/>
</dbReference>
<dbReference type="GO" id="GO:0030975">
    <property type="term" value="F:thiamine binding"/>
    <property type="evidence" value="ECO:0007669"/>
    <property type="project" value="InterPro"/>
</dbReference>
<dbReference type="InterPro" id="IPR007371">
    <property type="entry name" value="TPK_catalytic"/>
</dbReference>
<keyword evidence="2" id="KW-0547">Nucleotide-binding</keyword>
<dbReference type="AlphaFoldDB" id="A0A8J4YK45"/>
<evidence type="ECO:0000259" key="5">
    <source>
        <dbReference type="SMART" id="SM00983"/>
    </source>
</evidence>
<evidence type="ECO:0000256" key="4">
    <source>
        <dbReference type="ARBA" id="ARBA00022840"/>
    </source>
</evidence>
<evidence type="ECO:0000256" key="2">
    <source>
        <dbReference type="ARBA" id="ARBA00022741"/>
    </source>
</evidence>
<dbReference type="PANTHER" id="PTHR13622:SF8">
    <property type="entry name" value="THIAMIN PYROPHOSPHOKINASE 1"/>
    <property type="match status" value="1"/>
</dbReference>
<dbReference type="EMBL" id="JACEEZ010001193">
    <property type="protein sequence ID" value="KAG0729432.1"/>
    <property type="molecule type" value="Genomic_DNA"/>
</dbReference>